<dbReference type="EMBL" id="CP136894">
    <property type="protein sequence ID" value="WOL08294.1"/>
    <property type="molecule type" value="Genomic_DNA"/>
</dbReference>
<sequence length="134" mass="14553">MRWRISGREALQGGATAKLGELGVGDLAPQQPRAYLARLLRLPREGRSGVRHQSLRAKLNFPDTPPPLVPNTTRPLTYAQIQAIATRHAASNPSPGLLGGSTPQPRAPPQRKRRLAKTSTFTLPPPSAICRIRS</sequence>
<protein>
    <submittedName>
        <fullName evidence="2">Uncharacterized protein</fullName>
    </submittedName>
</protein>
<organism evidence="2 3">
    <name type="scientific">Canna indica</name>
    <name type="common">Indian-shot</name>
    <dbReference type="NCBI Taxonomy" id="4628"/>
    <lineage>
        <taxon>Eukaryota</taxon>
        <taxon>Viridiplantae</taxon>
        <taxon>Streptophyta</taxon>
        <taxon>Embryophyta</taxon>
        <taxon>Tracheophyta</taxon>
        <taxon>Spermatophyta</taxon>
        <taxon>Magnoliopsida</taxon>
        <taxon>Liliopsida</taxon>
        <taxon>Zingiberales</taxon>
        <taxon>Cannaceae</taxon>
        <taxon>Canna</taxon>
    </lineage>
</organism>
<evidence type="ECO:0000313" key="3">
    <source>
        <dbReference type="Proteomes" id="UP001327560"/>
    </source>
</evidence>
<evidence type="ECO:0000256" key="1">
    <source>
        <dbReference type="SAM" id="MobiDB-lite"/>
    </source>
</evidence>
<gene>
    <name evidence="2" type="ORF">Cni_G17047</name>
</gene>
<reference evidence="2 3" key="1">
    <citation type="submission" date="2023-10" db="EMBL/GenBank/DDBJ databases">
        <title>Chromosome-scale genome assembly provides insights into flower coloration mechanisms of Canna indica.</title>
        <authorList>
            <person name="Li C."/>
        </authorList>
    </citation>
    <scope>NUCLEOTIDE SEQUENCE [LARGE SCALE GENOMIC DNA]</scope>
    <source>
        <tissue evidence="2">Flower</tissue>
    </source>
</reference>
<dbReference type="Proteomes" id="UP001327560">
    <property type="component" value="Chromosome 5"/>
</dbReference>
<evidence type="ECO:0000313" key="2">
    <source>
        <dbReference type="EMBL" id="WOL08294.1"/>
    </source>
</evidence>
<accession>A0AAQ3QER2</accession>
<feature type="region of interest" description="Disordered" evidence="1">
    <location>
        <begin position="87"/>
        <end position="126"/>
    </location>
</feature>
<dbReference type="AlphaFoldDB" id="A0AAQ3QER2"/>
<proteinExistence type="predicted"/>
<keyword evidence="3" id="KW-1185">Reference proteome</keyword>
<name>A0AAQ3QER2_9LILI</name>